<keyword evidence="2" id="KW-1185">Reference proteome</keyword>
<evidence type="ECO:0000313" key="2">
    <source>
        <dbReference type="Proteomes" id="UP000198660"/>
    </source>
</evidence>
<sequence length="76" mass="9056">MKYEELVEHLDSGREIEFTYKGKGYSITNTQDGFSFCAKEEDSQDYPTYSELLRSIRIDRMTLKDIWESVEIDQIY</sequence>
<gene>
    <name evidence="1" type="ORF">SAMN05444972_103187</name>
</gene>
<dbReference type="OrthoDB" id="2456308at2"/>
<dbReference type="EMBL" id="FPAA01000003">
    <property type="protein sequence ID" value="SFS52521.1"/>
    <property type="molecule type" value="Genomic_DNA"/>
</dbReference>
<evidence type="ECO:0008006" key="3">
    <source>
        <dbReference type="Google" id="ProtNLM"/>
    </source>
</evidence>
<evidence type="ECO:0000313" key="1">
    <source>
        <dbReference type="EMBL" id="SFS52521.1"/>
    </source>
</evidence>
<dbReference type="Proteomes" id="UP000198660">
    <property type="component" value="Unassembled WGS sequence"/>
</dbReference>
<dbReference type="RefSeq" id="WP_091834964.1">
    <property type="nucleotide sequence ID" value="NZ_FPAA01000003.1"/>
</dbReference>
<protein>
    <recommendedName>
        <fullName evidence="3">YD repeat-containing protein</fullName>
    </recommendedName>
</protein>
<name>A0A1I6QJA0_9BACL</name>
<reference evidence="2" key="1">
    <citation type="submission" date="2016-10" db="EMBL/GenBank/DDBJ databases">
        <authorList>
            <person name="Varghese N."/>
            <person name="Submissions S."/>
        </authorList>
    </citation>
    <scope>NUCLEOTIDE SEQUENCE [LARGE SCALE GENOMIC DNA]</scope>
    <source>
        <strain evidence="2">DSM 45789</strain>
    </source>
</reference>
<dbReference type="AlphaFoldDB" id="A0A1I6QJA0"/>
<organism evidence="1 2">
    <name type="scientific">Marininema halotolerans</name>
    <dbReference type="NCBI Taxonomy" id="1155944"/>
    <lineage>
        <taxon>Bacteria</taxon>
        <taxon>Bacillati</taxon>
        <taxon>Bacillota</taxon>
        <taxon>Bacilli</taxon>
        <taxon>Bacillales</taxon>
        <taxon>Thermoactinomycetaceae</taxon>
        <taxon>Marininema</taxon>
    </lineage>
</organism>
<proteinExistence type="predicted"/>
<accession>A0A1I6QJA0</accession>